<dbReference type="Proteomes" id="UP000318946">
    <property type="component" value="Chromosome"/>
</dbReference>
<protein>
    <recommendedName>
        <fullName evidence="3">Tetratricopeptide repeat protein</fullName>
    </recommendedName>
</protein>
<evidence type="ECO:0000313" key="2">
    <source>
        <dbReference type="Proteomes" id="UP000318946"/>
    </source>
</evidence>
<dbReference type="KEGG" id="acou:A5CBH24_01610"/>
<dbReference type="GeneID" id="78340886"/>
<dbReference type="AlphaFoldDB" id="A0A4Y1WS20"/>
<sequence>MCASGIDSSDGTLICNTGCLYLRRGDKESARTWWRRLLDSPDVDERRRAEELLREVDGKAAVQ</sequence>
<proteinExistence type="predicted"/>
<dbReference type="RefSeq" id="WP_141411884.1">
    <property type="nucleotide sequence ID" value="NZ_AP019735.1"/>
</dbReference>
<name>A0A4Y1WS20_9BACT</name>
<reference evidence="2" key="1">
    <citation type="submission" date="2019-06" db="EMBL/GenBank/DDBJ databases">
        <title>Alistipes onderdonkii subsp. vulgaris subsp. nov., Alistipes dispar sp. nov. and Alistipes communis sp. nov., isolated from human faeces, and creation of Alistipes onderdonkii subsp. onderdonkii subsp. nov.</title>
        <authorList>
            <person name="Sakamoto M."/>
            <person name="Ikeyama N."/>
            <person name="Ogata Y."/>
            <person name="Suda W."/>
            <person name="Iino T."/>
            <person name="Hattori M."/>
            <person name="Ohkuma M."/>
        </authorList>
    </citation>
    <scope>NUCLEOTIDE SEQUENCE [LARGE SCALE GENOMIC DNA]</scope>
    <source>
        <strain evidence="2">5CBH24</strain>
    </source>
</reference>
<gene>
    <name evidence="1" type="ORF">A5CBH24_01610</name>
</gene>
<accession>A0A4Y1WS20</accession>
<keyword evidence="2" id="KW-1185">Reference proteome</keyword>
<dbReference type="EMBL" id="AP019735">
    <property type="protein sequence ID" value="BBL02848.1"/>
    <property type="molecule type" value="Genomic_DNA"/>
</dbReference>
<organism evidence="1 2">
    <name type="scientific">Alistipes communis</name>
    <dbReference type="NCBI Taxonomy" id="2585118"/>
    <lineage>
        <taxon>Bacteria</taxon>
        <taxon>Pseudomonadati</taxon>
        <taxon>Bacteroidota</taxon>
        <taxon>Bacteroidia</taxon>
        <taxon>Bacteroidales</taxon>
        <taxon>Rikenellaceae</taxon>
        <taxon>Alistipes</taxon>
    </lineage>
</organism>
<evidence type="ECO:0008006" key="3">
    <source>
        <dbReference type="Google" id="ProtNLM"/>
    </source>
</evidence>
<evidence type="ECO:0000313" key="1">
    <source>
        <dbReference type="EMBL" id="BBL02848.1"/>
    </source>
</evidence>